<feature type="region of interest" description="Disordered" evidence="5">
    <location>
        <begin position="199"/>
        <end position="219"/>
    </location>
</feature>
<dbReference type="InterPro" id="IPR036388">
    <property type="entry name" value="WH-like_DNA-bd_sf"/>
</dbReference>
<dbReference type="PANTHER" id="PTHR30537:SF5">
    <property type="entry name" value="HTH-TYPE TRANSCRIPTIONAL ACTIVATOR TTDR-RELATED"/>
    <property type="match status" value="1"/>
</dbReference>
<dbReference type="SUPFAM" id="SSF53850">
    <property type="entry name" value="Periplasmic binding protein-like II"/>
    <property type="match status" value="1"/>
</dbReference>
<dbReference type="SUPFAM" id="SSF46785">
    <property type="entry name" value="Winged helix' DNA-binding domain"/>
    <property type="match status" value="1"/>
</dbReference>
<evidence type="ECO:0000256" key="1">
    <source>
        <dbReference type="ARBA" id="ARBA00009437"/>
    </source>
</evidence>
<keyword evidence="2" id="KW-0805">Transcription regulation</keyword>
<dbReference type="FunFam" id="1.10.10.10:FF:000001">
    <property type="entry name" value="LysR family transcriptional regulator"/>
    <property type="match status" value="1"/>
</dbReference>
<dbReference type="RefSeq" id="WP_048462944.1">
    <property type="nucleotide sequence ID" value="NZ_JBNTQU010000009.1"/>
</dbReference>
<feature type="domain" description="HTH lysR-type" evidence="6">
    <location>
        <begin position="7"/>
        <end position="62"/>
    </location>
</feature>
<reference evidence="7 8" key="1">
    <citation type="submission" date="2015-03" db="EMBL/GenBank/DDBJ databases">
        <title>Genome sequencing of Methylobacterium aquaticum DSM16371 type strain.</title>
        <authorList>
            <person name="Chaudhry V."/>
            <person name="Patil P.B."/>
        </authorList>
    </citation>
    <scope>NUCLEOTIDE SEQUENCE [LARGE SCALE GENOMIC DNA]</scope>
    <source>
        <strain evidence="7 8">DSM 16371</strain>
    </source>
</reference>
<dbReference type="GO" id="GO:0006351">
    <property type="term" value="P:DNA-templated transcription"/>
    <property type="evidence" value="ECO:0007669"/>
    <property type="project" value="TreeGrafter"/>
</dbReference>
<comment type="caution">
    <text evidence="7">The sequence shown here is derived from an EMBL/GenBank/DDBJ whole genome shotgun (WGS) entry which is preliminary data.</text>
</comment>
<dbReference type="Gene3D" id="3.40.190.290">
    <property type="match status" value="1"/>
</dbReference>
<dbReference type="Pfam" id="PF00126">
    <property type="entry name" value="HTH_1"/>
    <property type="match status" value="1"/>
</dbReference>
<dbReference type="GO" id="GO:0003700">
    <property type="term" value="F:DNA-binding transcription factor activity"/>
    <property type="evidence" value="ECO:0007669"/>
    <property type="project" value="InterPro"/>
</dbReference>
<dbReference type="InterPro" id="IPR005119">
    <property type="entry name" value="LysR_subst-bd"/>
</dbReference>
<dbReference type="InterPro" id="IPR036390">
    <property type="entry name" value="WH_DNA-bd_sf"/>
</dbReference>
<evidence type="ECO:0000256" key="4">
    <source>
        <dbReference type="ARBA" id="ARBA00023163"/>
    </source>
</evidence>
<keyword evidence="3" id="KW-0238">DNA-binding</keyword>
<dbReference type="EMBL" id="LABX01000045">
    <property type="protein sequence ID" value="KMO38567.1"/>
    <property type="molecule type" value="Genomic_DNA"/>
</dbReference>
<gene>
    <name evidence="7" type="ORF">VP06_06155</name>
</gene>
<evidence type="ECO:0000256" key="2">
    <source>
        <dbReference type="ARBA" id="ARBA00023015"/>
    </source>
</evidence>
<dbReference type="PATRIC" id="fig|270351.6.peg.5762"/>
<dbReference type="OrthoDB" id="9786526at2"/>
<evidence type="ECO:0000313" key="8">
    <source>
        <dbReference type="Proteomes" id="UP000035929"/>
    </source>
</evidence>
<evidence type="ECO:0000256" key="3">
    <source>
        <dbReference type="ARBA" id="ARBA00023125"/>
    </source>
</evidence>
<dbReference type="PANTHER" id="PTHR30537">
    <property type="entry name" value="HTH-TYPE TRANSCRIPTIONAL REGULATOR"/>
    <property type="match status" value="1"/>
</dbReference>
<evidence type="ECO:0000259" key="6">
    <source>
        <dbReference type="PROSITE" id="PS50931"/>
    </source>
</evidence>
<dbReference type="InterPro" id="IPR000847">
    <property type="entry name" value="LysR_HTH_N"/>
</dbReference>
<dbReference type="CDD" id="cd08422">
    <property type="entry name" value="PBP2_CrgA_like"/>
    <property type="match status" value="1"/>
</dbReference>
<evidence type="ECO:0000313" key="7">
    <source>
        <dbReference type="EMBL" id="KMO38567.1"/>
    </source>
</evidence>
<evidence type="ECO:0000256" key="5">
    <source>
        <dbReference type="SAM" id="MobiDB-lite"/>
    </source>
</evidence>
<protein>
    <submittedName>
        <fullName evidence="7">LysR family transcriptional regulator</fullName>
    </submittedName>
</protein>
<proteinExistence type="inferred from homology"/>
<feature type="compositionally biased region" description="Low complexity" evidence="5">
    <location>
        <begin position="199"/>
        <end position="213"/>
    </location>
</feature>
<dbReference type="AlphaFoldDB" id="A0A0J6SYA8"/>
<comment type="similarity">
    <text evidence="1">Belongs to the LysR transcriptional regulatory family.</text>
</comment>
<dbReference type="Gene3D" id="1.10.10.10">
    <property type="entry name" value="Winged helix-like DNA-binding domain superfamily/Winged helix DNA-binding domain"/>
    <property type="match status" value="1"/>
</dbReference>
<dbReference type="PROSITE" id="PS50931">
    <property type="entry name" value="HTH_LYSR"/>
    <property type="match status" value="1"/>
</dbReference>
<keyword evidence="4" id="KW-0804">Transcription</keyword>
<organism evidence="7 8">
    <name type="scientific">Methylobacterium aquaticum</name>
    <dbReference type="NCBI Taxonomy" id="270351"/>
    <lineage>
        <taxon>Bacteria</taxon>
        <taxon>Pseudomonadati</taxon>
        <taxon>Pseudomonadota</taxon>
        <taxon>Alphaproteobacteria</taxon>
        <taxon>Hyphomicrobiales</taxon>
        <taxon>Methylobacteriaceae</taxon>
        <taxon>Methylobacterium</taxon>
    </lineage>
</organism>
<dbReference type="GO" id="GO:0043565">
    <property type="term" value="F:sequence-specific DNA binding"/>
    <property type="evidence" value="ECO:0007669"/>
    <property type="project" value="TreeGrafter"/>
</dbReference>
<dbReference type="InterPro" id="IPR058163">
    <property type="entry name" value="LysR-type_TF_proteobact-type"/>
</dbReference>
<sequence>MAHPQVLRDMALFVEVAKRKSFSQAAVALDVPISSLSRRITQFETSIGLRLLDRTTRKIVLTPHGEAYYEQATRLVEEAQRTFDELIAQAKGPSGLLKIAAPPDPWVLRHLSAVAGDYARRYAQVRVHLDVWPHLVDLAQDGYDLALAVGAPRETSMITRKVAQLETGLFAAPDYLDRAGRPDTPADLARHQAVLVAPSASGTSPAAASPSGSWPLERDDASVSARVGRAVSSNSQGMARRLVTSGHGIGLLQVIDVEQDMEAGRLERVLPEWRGLPNPVYLVTTSRLLPAKTRSFIAFASRQLAEQLAPRGVTLDEVELATLYDLQEA</sequence>
<accession>A0A0J6SYA8</accession>
<name>A0A0J6SYA8_9HYPH</name>
<dbReference type="Pfam" id="PF03466">
    <property type="entry name" value="LysR_substrate"/>
    <property type="match status" value="1"/>
</dbReference>
<dbReference type="Proteomes" id="UP000035929">
    <property type="component" value="Unassembled WGS sequence"/>
</dbReference>